<gene>
    <name evidence="7" type="ORF">ACH4OY_20930</name>
</gene>
<dbReference type="RefSeq" id="WP_396682051.1">
    <property type="nucleotide sequence ID" value="NZ_JBIRPU010000015.1"/>
</dbReference>
<keyword evidence="1" id="KW-0805">Transcription regulation</keyword>
<name>A0ABW7SRJ2_9ACTN</name>
<dbReference type="SUPFAM" id="SSF46689">
    <property type="entry name" value="Homeodomain-like"/>
    <property type="match status" value="1"/>
</dbReference>
<dbReference type="PROSITE" id="PS01124">
    <property type="entry name" value="HTH_ARAC_FAMILY_2"/>
    <property type="match status" value="1"/>
</dbReference>
<dbReference type="SMART" id="SM00342">
    <property type="entry name" value="HTH_ARAC"/>
    <property type="match status" value="1"/>
</dbReference>
<accession>A0ABW7SRJ2</accession>
<dbReference type="SUPFAM" id="SSF51215">
    <property type="entry name" value="Regulatory protein AraC"/>
    <property type="match status" value="1"/>
</dbReference>
<evidence type="ECO:0000256" key="2">
    <source>
        <dbReference type="ARBA" id="ARBA00023125"/>
    </source>
</evidence>
<dbReference type="Pfam" id="PF02311">
    <property type="entry name" value="AraC_binding"/>
    <property type="match status" value="1"/>
</dbReference>
<dbReference type="PRINTS" id="PR00032">
    <property type="entry name" value="HTHARAC"/>
</dbReference>
<dbReference type="InterPro" id="IPR009057">
    <property type="entry name" value="Homeodomain-like_sf"/>
</dbReference>
<evidence type="ECO:0000313" key="7">
    <source>
        <dbReference type="EMBL" id="MFI0795121.1"/>
    </source>
</evidence>
<dbReference type="InterPro" id="IPR050204">
    <property type="entry name" value="AraC_XylS_family_regulators"/>
</dbReference>
<dbReference type="Gene3D" id="2.60.120.10">
    <property type="entry name" value="Jelly Rolls"/>
    <property type="match status" value="1"/>
</dbReference>
<protein>
    <submittedName>
        <fullName evidence="7">Helix-turn-helix domain-containing protein</fullName>
    </submittedName>
</protein>
<feature type="region of interest" description="Disordered" evidence="5">
    <location>
        <begin position="322"/>
        <end position="341"/>
    </location>
</feature>
<keyword evidence="2" id="KW-0238">DNA-binding</keyword>
<proteinExistence type="predicted"/>
<dbReference type="InterPro" id="IPR018062">
    <property type="entry name" value="HTH_AraC-typ_CS"/>
</dbReference>
<dbReference type="PANTHER" id="PTHR46796">
    <property type="entry name" value="HTH-TYPE TRANSCRIPTIONAL ACTIVATOR RHAS-RELATED"/>
    <property type="match status" value="1"/>
</dbReference>
<evidence type="ECO:0000256" key="4">
    <source>
        <dbReference type="ARBA" id="ARBA00023163"/>
    </source>
</evidence>
<sequence length="341" mass="37736">MPMRQYVPRSAASDCRDRLEWPLSTSSRPRPARRQAAPGPPPALPRHELDVPAPDELPFAVGSFAEIGPLSRAGFPHRHTFYELAYVTHGHATHVVDLVAYAVRPPQLFLVTPGQVHHWRDADDLRGHVVLCAPEFLLADPGDRDTLHRSGHRSWHPRDAAHAARIRSVLERMAGERRRAEPGCRSVLRAYLHILVVEVSRSTPAGPAAHPYGDLPAHAGRAATVARRFDELLAEPALLGEPTHAYARRLGVSVRHLNEAVPLITGATPAQLIRRARVLEAKRLLVQTDLTVARVAARLGFADAAYFCRFFRREVGDTPGDFRRHGGKHHDPGTKHIDVNG</sequence>
<dbReference type="PROSITE" id="PS00041">
    <property type="entry name" value="HTH_ARAC_FAMILY_1"/>
    <property type="match status" value="1"/>
</dbReference>
<keyword evidence="8" id="KW-1185">Reference proteome</keyword>
<evidence type="ECO:0000313" key="8">
    <source>
        <dbReference type="Proteomes" id="UP001611075"/>
    </source>
</evidence>
<keyword evidence="4" id="KW-0804">Transcription</keyword>
<dbReference type="InterPro" id="IPR037923">
    <property type="entry name" value="HTH-like"/>
</dbReference>
<dbReference type="InterPro" id="IPR020449">
    <property type="entry name" value="Tscrpt_reg_AraC-type_HTH"/>
</dbReference>
<dbReference type="Proteomes" id="UP001611075">
    <property type="component" value="Unassembled WGS sequence"/>
</dbReference>
<feature type="region of interest" description="Disordered" evidence="5">
    <location>
        <begin position="18"/>
        <end position="49"/>
    </location>
</feature>
<evidence type="ECO:0000256" key="5">
    <source>
        <dbReference type="SAM" id="MobiDB-lite"/>
    </source>
</evidence>
<dbReference type="EMBL" id="JBIRPU010000015">
    <property type="protein sequence ID" value="MFI0795121.1"/>
    <property type="molecule type" value="Genomic_DNA"/>
</dbReference>
<feature type="domain" description="HTH araC/xylS-type" evidence="6">
    <location>
        <begin position="223"/>
        <end position="325"/>
    </location>
</feature>
<dbReference type="InterPro" id="IPR014710">
    <property type="entry name" value="RmlC-like_jellyroll"/>
</dbReference>
<evidence type="ECO:0000256" key="3">
    <source>
        <dbReference type="ARBA" id="ARBA00023159"/>
    </source>
</evidence>
<dbReference type="Pfam" id="PF12833">
    <property type="entry name" value="HTH_18"/>
    <property type="match status" value="1"/>
</dbReference>
<reference evidence="7 8" key="1">
    <citation type="submission" date="2024-10" db="EMBL/GenBank/DDBJ databases">
        <title>The Natural Products Discovery Center: Release of the First 8490 Sequenced Strains for Exploring Actinobacteria Biosynthetic Diversity.</title>
        <authorList>
            <person name="Kalkreuter E."/>
            <person name="Kautsar S.A."/>
            <person name="Yang D."/>
            <person name="Bader C.D."/>
            <person name="Teijaro C.N."/>
            <person name="Fluegel L."/>
            <person name="Davis C.M."/>
            <person name="Simpson J.R."/>
            <person name="Lauterbach L."/>
            <person name="Steele A.D."/>
            <person name="Gui C."/>
            <person name="Meng S."/>
            <person name="Li G."/>
            <person name="Viehrig K."/>
            <person name="Ye F."/>
            <person name="Su P."/>
            <person name="Kiefer A.F."/>
            <person name="Nichols A."/>
            <person name="Cepeda A.J."/>
            <person name="Yan W."/>
            <person name="Fan B."/>
            <person name="Jiang Y."/>
            <person name="Adhikari A."/>
            <person name="Zheng C.-J."/>
            <person name="Schuster L."/>
            <person name="Cowan T.M."/>
            <person name="Smanski M.J."/>
            <person name="Chevrette M.G."/>
            <person name="De Carvalho L.P.S."/>
            <person name="Shen B."/>
        </authorList>
    </citation>
    <scope>NUCLEOTIDE SEQUENCE [LARGE SCALE GENOMIC DNA]</scope>
    <source>
        <strain evidence="7 8">NPDC021253</strain>
    </source>
</reference>
<keyword evidence="3" id="KW-0010">Activator</keyword>
<organism evidence="7 8">
    <name type="scientific">Micromonospora rubida</name>
    <dbReference type="NCBI Taxonomy" id="2697657"/>
    <lineage>
        <taxon>Bacteria</taxon>
        <taxon>Bacillati</taxon>
        <taxon>Actinomycetota</taxon>
        <taxon>Actinomycetes</taxon>
        <taxon>Micromonosporales</taxon>
        <taxon>Micromonosporaceae</taxon>
        <taxon>Micromonospora</taxon>
    </lineage>
</organism>
<evidence type="ECO:0000256" key="1">
    <source>
        <dbReference type="ARBA" id="ARBA00023015"/>
    </source>
</evidence>
<comment type="caution">
    <text evidence="7">The sequence shown here is derived from an EMBL/GenBank/DDBJ whole genome shotgun (WGS) entry which is preliminary data.</text>
</comment>
<dbReference type="InterPro" id="IPR003313">
    <property type="entry name" value="AraC-bd"/>
</dbReference>
<dbReference type="Gene3D" id="1.10.10.60">
    <property type="entry name" value="Homeodomain-like"/>
    <property type="match status" value="1"/>
</dbReference>
<evidence type="ECO:0000259" key="6">
    <source>
        <dbReference type="PROSITE" id="PS01124"/>
    </source>
</evidence>
<dbReference type="InterPro" id="IPR018060">
    <property type="entry name" value="HTH_AraC"/>
</dbReference>